<proteinExistence type="predicted"/>
<dbReference type="Gene3D" id="3.40.50.300">
    <property type="entry name" value="P-loop containing nucleotide triphosphate hydrolases"/>
    <property type="match status" value="1"/>
</dbReference>
<dbReference type="SUPFAM" id="SSF90123">
    <property type="entry name" value="ABC transporter transmembrane region"/>
    <property type="match status" value="1"/>
</dbReference>
<dbReference type="PANTHER" id="PTHR43394:SF1">
    <property type="entry name" value="ATP-BINDING CASSETTE SUB-FAMILY B MEMBER 10, MITOCHONDRIAL"/>
    <property type="match status" value="1"/>
</dbReference>
<evidence type="ECO:0000259" key="9">
    <source>
        <dbReference type="PROSITE" id="PS50929"/>
    </source>
</evidence>
<dbReference type="InterPro" id="IPR017871">
    <property type="entry name" value="ABC_transporter-like_CS"/>
</dbReference>
<dbReference type="CDD" id="cd03249">
    <property type="entry name" value="ABC_MTABC3_MDL1_MDL2"/>
    <property type="match status" value="1"/>
</dbReference>
<evidence type="ECO:0000256" key="3">
    <source>
        <dbReference type="ARBA" id="ARBA00022741"/>
    </source>
</evidence>
<keyword evidence="3" id="KW-0547">Nucleotide-binding</keyword>
<keyword evidence="6 7" id="KW-0472">Membrane</keyword>
<evidence type="ECO:0000256" key="6">
    <source>
        <dbReference type="ARBA" id="ARBA00023136"/>
    </source>
</evidence>
<dbReference type="PROSITE" id="PS00211">
    <property type="entry name" value="ABC_TRANSPORTER_1"/>
    <property type="match status" value="1"/>
</dbReference>
<evidence type="ECO:0000313" key="11">
    <source>
        <dbReference type="Proteomes" id="UP000234857"/>
    </source>
</evidence>
<evidence type="ECO:0000256" key="1">
    <source>
        <dbReference type="ARBA" id="ARBA00004651"/>
    </source>
</evidence>
<dbReference type="GO" id="GO:0015421">
    <property type="term" value="F:ABC-type oligopeptide transporter activity"/>
    <property type="evidence" value="ECO:0007669"/>
    <property type="project" value="TreeGrafter"/>
</dbReference>
<protein>
    <submittedName>
        <fullName evidence="10">ABC transporter ATP-binding protein</fullName>
    </submittedName>
</protein>
<feature type="transmembrane region" description="Helical" evidence="7">
    <location>
        <begin position="133"/>
        <end position="156"/>
    </location>
</feature>
<dbReference type="AlphaFoldDB" id="A0A2N5ZBQ1"/>
<evidence type="ECO:0000256" key="7">
    <source>
        <dbReference type="SAM" id="Phobius"/>
    </source>
</evidence>
<keyword evidence="5 7" id="KW-1133">Transmembrane helix</keyword>
<dbReference type="PROSITE" id="PS50893">
    <property type="entry name" value="ABC_TRANSPORTER_2"/>
    <property type="match status" value="1"/>
</dbReference>
<gene>
    <name evidence="10" type="ORF">C0601_10840</name>
</gene>
<accession>A0A2N5ZBQ1</accession>
<name>A0A2N5ZBQ1_MUIH1</name>
<dbReference type="InterPro" id="IPR011527">
    <property type="entry name" value="ABC1_TM_dom"/>
</dbReference>
<organism evidence="10 11">
    <name type="scientific">Muiribacterium halophilum</name>
    <dbReference type="NCBI Taxonomy" id="2053465"/>
    <lineage>
        <taxon>Bacteria</taxon>
        <taxon>Candidatus Muiribacteriota</taxon>
        <taxon>Candidatus Muiribacteriia</taxon>
        <taxon>Candidatus Muiribacteriales</taxon>
        <taxon>Candidatus Muiribacteriaceae</taxon>
        <taxon>Candidatus Muiribacterium</taxon>
    </lineage>
</organism>
<dbReference type="Proteomes" id="UP000234857">
    <property type="component" value="Unassembled WGS sequence"/>
</dbReference>
<keyword evidence="2 7" id="KW-0812">Transmembrane</keyword>
<sequence length="584" mass="65738">MNTKKKSTSRIMLDYLFRFKFYIFLAVLASIPVSIISASPAYIVQKLLDKVLIAGNNNYLLIIVVGLPILFLLKGIFYFIQNYLMAYVGQKLIISIRYDVFSHLQKVSLSFFSKKTTGQLISRMTNDVNMVQAMVKGSMTILNDIISLICLFGYIFYLHWKLTLLVFVVLPFIGGIVRKFSKKIRRVGHDMQEKMADVTSVMHEAISGVQITRAFTMEEHEIERFHNKDRESMKAQLRGVRVQSTVLPVVEFMNTMGLAIVMFYGGQIVINGELTTGQLIGFLAGLGMTFSPIKRLTNINSVIQQSLAAADRIFSLMDEDIEEGEEDKNIEIDDLKGSVEFEDVFFSYDDKYDVIRGLDLKVRPGEIVAFVGPSGGGKSTIVSLIPRFYTPYKGEIRVDGKNINDINIKSLRKHMAIVPQDTILFTGTIKENISYGNPEATDEEIIEAAKMANAHNFISDFRKGYETQVGERGAMLSGGQKQRIAIARALLRNAKILILDEATSALDSESEALVQDALENLMEEKTTFVIAHRLSTIRKADKICVIDDGRIVQLGTHDQLMEKGGEYRQIYNAQFYFLDEASGE</sequence>
<dbReference type="EMBL" id="PKTG01000122">
    <property type="protein sequence ID" value="PLX16112.1"/>
    <property type="molecule type" value="Genomic_DNA"/>
</dbReference>
<dbReference type="InterPro" id="IPR036640">
    <property type="entry name" value="ABC1_TM_sf"/>
</dbReference>
<evidence type="ECO:0000256" key="4">
    <source>
        <dbReference type="ARBA" id="ARBA00022840"/>
    </source>
</evidence>
<dbReference type="InterPro" id="IPR027417">
    <property type="entry name" value="P-loop_NTPase"/>
</dbReference>
<feature type="domain" description="ABC transmembrane type-1" evidence="9">
    <location>
        <begin position="24"/>
        <end position="305"/>
    </location>
</feature>
<reference evidence="10 11" key="1">
    <citation type="submission" date="2017-11" db="EMBL/GenBank/DDBJ databases">
        <title>Genome-resolved metagenomics identifies genetic mobility, metabolic interactions, and unexpected diversity in perchlorate-reducing communities.</title>
        <authorList>
            <person name="Barnum T.P."/>
            <person name="Figueroa I.A."/>
            <person name="Carlstrom C.I."/>
            <person name="Lucas L.N."/>
            <person name="Engelbrektson A.L."/>
            <person name="Coates J.D."/>
        </authorList>
    </citation>
    <scope>NUCLEOTIDE SEQUENCE [LARGE SCALE GENOMIC DNA]</scope>
    <source>
        <strain evidence="10">BM706</strain>
    </source>
</reference>
<dbReference type="Gene3D" id="1.20.1560.10">
    <property type="entry name" value="ABC transporter type 1, transmembrane domain"/>
    <property type="match status" value="1"/>
</dbReference>
<keyword evidence="4 10" id="KW-0067">ATP-binding</keyword>
<dbReference type="CDD" id="cd18552">
    <property type="entry name" value="ABC_6TM_MsbA_like"/>
    <property type="match status" value="1"/>
</dbReference>
<evidence type="ECO:0000259" key="8">
    <source>
        <dbReference type="PROSITE" id="PS50893"/>
    </source>
</evidence>
<feature type="transmembrane region" description="Helical" evidence="7">
    <location>
        <begin position="162"/>
        <end position="181"/>
    </location>
</feature>
<dbReference type="Pfam" id="PF00005">
    <property type="entry name" value="ABC_tran"/>
    <property type="match status" value="1"/>
</dbReference>
<dbReference type="InterPro" id="IPR039421">
    <property type="entry name" value="Type_1_exporter"/>
</dbReference>
<feature type="transmembrane region" description="Helical" evidence="7">
    <location>
        <begin position="59"/>
        <end position="80"/>
    </location>
</feature>
<dbReference type="SUPFAM" id="SSF52540">
    <property type="entry name" value="P-loop containing nucleoside triphosphate hydrolases"/>
    <property type="match status" value="1"/>
</dbReference>
<dbReference type="GO" id="GO:0005524">
    <property type="term" value="F:ATP binding"/>
    <property type="evidence" value="ECO:0007669"/>
    <property type="project" value="UniProtKB-KW"/>
</dbReference>
<dbReference type="Pfam" id="PF00664">
    <property type="entry name" value="ABC_membrane"/>
    <property type="match status" value="1"/>
</dbReference>
<dbReference type="PROSITE" id="PS50929">
    <property type="entry name" value="ABC_TM1F"/>
    <property type="match status" value="1"/>
</dbReference>
<evidence type="ECO:0000256" key="5">
    <source>
        <dbReference type="ARBA" id="ARBA00022989"/>
    </source>
</evidence>
<dbReference type="GO" id="GO:0005886">
    <property type="term" value="C:plasma membrane"/>
    <property type="evidence" value="ECO:0007669"/>
    <property type="project" value="UniProtKB-SubCell"/>
</dbReference>
<dbReference type="InterPro" id="IPR003593">
    <property type="entry name" value="AAA+_ATPase"/>
</dbReference>
<feature type="transmembrane region" description="Helical" evidence="7">
    <location>
        <begin position="21"/>
        <end position="44"/>
    </location>
</feature>
<comment type="caution">
    <text evidence="10">The sequence shown here is derived from an EMBL/GenBank/DDBJ whole genome shotgun (WGS) entry which is preliminary data.</text>
</comment>
<evidence type="ECO:0000256" key="2">
    <source>
        <dbReference type="ARBA" id="ARBA00022692"/>
    </source>
</evidence>
<dbReference type="SMART" id="SM00382">
    <property type="entry name" value="AAA"/>
    <property type="match status" value="1"/>
</dbReference>
<dbReference type="FunFam" id="3.40.50.300:FF:000218">
    <property type="entry name" value="Multidrug ABC transporter ATP-binding protein"/>
    <property type="match status" value="1"/>
</dbReference>
<comment type="subcellular location">
    <subcellularLocation>
        <location evidence="1">Cell membrane</location>
        <topology evidence="1">Multi-pass membrane protein</topology>
    </subcellularLocation>
</comment>
<evidence type="ECO:0000313" key="10">
    <source>
        <dbReference type="EMBL" id="PLX16112.1"/>
    </source>
</evidence>
<dbReference type="InterPro" id="IPR003439">
    <property type="entry name" value="ABC_transporter-like_ATP-bd"/>
</dbReference>
<dbReference type="PANTHER" id="PTHR43394">
    <property type="entry name" value="ATP-DEPENDENT PERMEASE MDL1, MITOCHONDRIAL"/>
    <property type="match status" value="1"/>
</dbReference>
<dbReference type="GO" id="GO:0016887">
    <property type="term" value="F:ATP hydrolysis activity"/>
    <property type="evidence" value="ECO:0007669"/>
    <property type="project" value="InterPro"/>
</dbReference>
<feature type="domain" description="ABC transporter" evidence="8">
    <location>
        <begin position="339"/>
        <end position="573"/>
    </location>
</feature>